<evidence type="ECO:0000313" key="2">
    <source>
        <dbReference type="Proteomes" id="UP000237340"/>
    </source>
</evidence>
<dbReference type="Proteomes" id="UP000237340">
    <property type="component" value="Unassembled WGS sequence"/>
</dbReference>
<name>A0A2S3ZGK9_9MICO</name>
<evidence type="ECO:0000313" key="1">
    <source>
        <dbReference type="EMBL" id="POH66531.1"/>
    </source>
</evidence>
<organism evidence="1 2">
    <name type="scientific">Cryobacterium zongtaii</name>
    <dbReference type="NCBI Taxonomy" id="1259217"/>
    <lineage>
        <taxon>Bacteria</taxon>
        <taxon>Bacillati</taxon>
        <taxon>Actinomycetota</taxon>
        <taxon>Actinomycetes</taxon>
        <taxon>Micrococcales</taxon>
        <taxon>Microbacteriaceae</taxon>
        <taxon>Cryobacterium</taxon>
    </lineage>
</organism>
<dbReference type="AlphaFoldDB" id="A0A2S3ZGK9"/>
<keyword evidence="2" id="KW-1185">Reference proteome</keyword>
<dbReference type="RefSeq" id="WP_103460175.1">
    <property type="nucleotide sequence ID" value="NZ_PPXD01000009.1"/>
</dbReference>
<dbReference type="EMBL" id="PPXD01000009">
    <property type="protein sequence ID" value="POH66531.1"/>
    <property type="molecule type" value="Genomic_DNA"/>
</dbReference>
<sequence length="115" mass="12046">MITQPLHILQCNSTGSDGCVNHGAGHATQPIHVRVAEATPSKWADGIVLRATSDGWIGIALFGPDDTAADSDTATVWVWNHADLTAHLSAGAPVALHSVYNVLASGRSRISVVRL</sequence>
<proteinExistence type="predicted"/>
<comment type="caution">
    <text evidence="1">The sequence shown here is derived from an EMBL/GenBank/DDBJ whole genome shotgun (WGS) entry which is preliminary data.</text>
</comment>
<reference evidence="1 2" key="1">
    <citation type="submission" date="2018-01" db="EMBL/GenBank/DDBJ databases">
        <title>Cryobacterium sp. nov., from glaciers in China.</title>
        <authorList>
            <person name="Liu Q."/>
            <person name="Xin Y.-H."/>
        </authorList>
    </citation>
    <scope>NUCLEOTIDE SEQUENCE [LARGE SCALE GENOMIC DNA]</scope>
    <source>
        <strain evidence="1 2">TMN-42</strain>
    </source>
</reference>
<protein>
    <submittedName>
        <fullName evidence="1">Uncharacterized protein</fullName>
    </submittedName>
</protein>
<accession>A0A2S3ZGK9</accession>
<gene>
    <name evidence="1" type="ORF">C3B61_08200</name>
</gene>